<comment type="caution">
    <text evidence="2">The sequence shown here is derived from an EMBL/GenBank/DDBJ whole genome shotgun (WGS) entry which is preliminary data.</text>
</comment>
<dbReference type="InterPro" id="IPR038404">
    <property type="entry name" value="TRAP_DctP_sf"/>
</dbReference>
<sequence length="330" mass="36333">MTTRRAFLAGFGAACAAPLLPSVLRADEASTVLTATDVHVANYPTVEAVQWIGETMARETGGRVRLRQYHSGQLGRESEAIDMARFGAIDMTRVYAGALNNAFPLTTALCLPYAFDSVAHMRHALDSGVAQTVLDGFGTRDLVGLAVYDSGARCFYNTRHPIVTPKDLHGLKLRVAASDMFIDLVRLLGANPTPMSLGDTFSGMETNMIDGAENNMRSFHSSRHFEAARYWSQSDHSYAPDILLISRRSLDALRPGDRDLLIDTARASVPVMRGLWDESEGAARQSVADYGIAFNDVDMDAFRTAAQPIRDRYLQQPDLQALYRRIRDLA</sequence>
<keyword evidence="3" id="KW-1185">Reference proteome</keyword>
<accession>A0ABU1XZW1</accession>
<dbReference type="EMBL" id="JAVDWO010000014">
    <property type="protein sequence ID" value="MDR7194314.1"/>
    <property type="molecule type" value="Genomic_DNA"/>
</dbReference>
<keyword evidence="1" id="KW-0732">Signal</keyword>
<evidence type="ECO:0000256" key="1">
    <source>
        <dbReference type="ARBA" id="ARBA00022729"/>
    </source>
</evidence>
<dbReference type="Pfam" id="PF03480">
    <property type="entry name" value="DctP"/>
    <property type="match status" value="1"/>
</dbReference>
<dbReference type="InterPro" id="IPR006311">
    <property type="entry name" value="TAT_signal"/>
</dbReference>
<dbReference type="RefSeq" id="WP_310237409.1">
    <property type="nucleotide sequence ID" value="NZ_JAVDWO010000014.1"/>
</dbReference>
<protein>
    <submittedName>
        <fullName evidence="2">Tripartite ATP-independent transporter DctP family solute receptor</fullName>
    </submittedName>
</protein>
<organism evidence="2 3">
    <name type="scientific">Luteimonas terrae</name>
    <dbReference type="NCBI Taxonomy" id="1530191"/>
    <lineage>
        <taxon>Bacteria</taxon>
        <taxon>Pseudomonadati</taxon>
        <taxon>Pseudomonadota</taxon>
        <taxon>Gammaproteobacteria</taxon>
        <taxon>Lysobacterales</taxon>
        <taxon>Lysobacteraceae</taxon>
        <taxon>Luteimonas</taxon>
    </lineage>
</organism>
<dbReference type="Gene3D" id="3.40.190.170">
    <property type="entry name" value="Bacterial extracellular solute-binding protein, family 7"/>
    <property type="match status" value="1"/>
</dbReference>
<dbReference type="NCBIfam" id="NF037995">
    <property type="entry name" value="TRAP_S1"/>
    <property type="match status" value="1"/>
</dbReference>
<dbReference type="PANTHER" id="PTHR33376:SF2">
    <property type="entry name" value="DICARBOXYLATE-BINDING PERIPLASMIC PROTEIN"/>
    <property type="match status" value="1"/>
</dbReference>
<name>A0ABU1XZW1_9GAMM</name>
<keyword evidence="2" id="KW-0675">Receptor</keyword>
<dbReference type="InterPro" id="IPR004682">
    <property type="entry name" value="TRAP_DctP"/>
</dbReference>
<dbReference type="PANTHER" id="PTHR33376">
    <property type="match status" value="1"/>
</dbReference>
<gene>
    <name evidence="2" type="ORF">J2W68_003059</name>
</gene>
<dbReference type="Proteomes" id="UP001256588">
    <property type="component" value="Unassembled WGS sequence"/>
</dbReference>
<dbReference type="InterPro" id="IPR018389">
    <property type="entry name" value="DctP_fam"/>
</dbReference>
<evidence type="ECO:0000313" key="2">
    <source>
        <dbReference type="EMBL" id="MDR7194314.1"/>
    </source>
</evidence>
<reference evidence="2 3" key="1">
    <citation type="submission" date="2023-07" db="EMBL/GenBank/DDBJ databases">
        <title>Sorghum-associated microbial communities from plants grown in Nebraska, USA.</title>
        <authorList>
            <person name="Schachtman D."/>
        </authorList>
    </citation>
    <scope>NUCLEOTIDE SEQUENCE [LARGE SCALE GENOMIC DNA]</scope>
    <source>
        <strain evidence="2 3">4099</strain>
    </source>
</reference>
<dbReference type="PIRSF" id="PIRSF006470">
    <property type="entry name" value="DctB"/>
    <property type="match status" value="1"/>
</dbReference>
<evidence type="ECO:0000313" key="3">
    <source>
        <dbReference type="Proteomes" id="UP001256588"/>
    </source>
</evidence>
<dbReference type="CDD" id="cd13671">
    <property type="entry name" value="PBP2_TRAP_SBP_like_3"/>
    <property type="match status" value="1"/>
</dbReference>
<proteinExistence type="predicted"/>
<dbReference type="PROSITE" id="PS51318">
    <property type="entry name" value="TAT"/>
    <property type="match status" value="1"/>
</dbReference>